<name>A0A160TJ66_9ZZZZ</name>
<keyword evidence="1" id="KW-0472">Membrane</keyword>
<dbReference type="EMBL" id="CZQE01000210">
    <property type="protein sequence ID" value="CUS45110.1"/>
    <property type="molecule type" value="Genomic_DNA"/>
</dbReference>
<keyword evidence="1" id="KW-1133">Transmembrane helix</keyword>
<reference evidence="2" key="1">
    <citation type="submission" date="2015-10" db="EMBL/GenBank/DDBJ databases">
        <authorList>
            <person name="Gilbert D.G."/>
        </authorList>
    </citation>
    <scope>NUCLEOTIDE SEQUENCE</scope>
</reference>
<protein>
    <submittedName>
        <fullName evidence="2">Uncharacterized protein</fullName>
    </submittedName>
</protein>
<proteinExistence type="predicted"/>
<feature type="transmembrane region" description="Helical" evidence="1">
    <location>
        <begin position="69"/>
        <end position="88"/>
    </location>
</feature>
<keyword evidence="1" id="KW-0812">Transmembrane</keyword>
<evidence type="ECO:0000256" key="1">
    <source>
        <dbReference type="SAM" id="Phobius"/>
    </source>
</evidence>
<organism evidence="2">
    <name type="scientific">hydrothermal vent metagenome</name>
    <dbReference type="NCBI Taxonomy" id="652676"/>
    <lineage>
        <taxon>unclassified sequences</taxon>
        <taxon>metagenomes</taxon>
        <taxon>ecological metagenomes</taxon>
    </lineage>
</organism>
<feature type="transmembrane region" description="Helical" evidence="1">
    <location>
        <begin position="94"/>
        <end position="119"/>
    </location>
</feature>
<evidence type="ECO:0000313" key="2">
    <source>
        <dbReference type="EMBL" id="CUS45110.1"/>
    </source>
</evidence>
<accession>A0A160TJ66</accession>
<sequence>MIRVTLADGTAEVMEREIEPRRPGETLYDFMLRSAHETSLEARALRALLDAHVASLGAERASVVRRRRAMLVGQSFISGLVASVLIRPDTVGDAWIIAMPVAVLTLGASLVLSFFMPALDKGVVRMARWWRR</sequence>
<dbReference type="AlphaFoldDB" id="A0A160TJ66"/>
<gene>
    <name evidence="2" type="ORF">MGWOODY_Smn210</name>
</gene>